<evidence type="ECO:0000313" key="3">
    <source>
        <dbReference type="EMBL" id="KTR07173.1"/>
    </source>
</evidence>
<reference evidence="3 4" key="1">
    <citation type="journal article" date="2016" name="Front. Microbiol.">
        <title>Genomic Resource of Rice Seed Associated Bacteria.</title>
        <authorList>
            <person name="Midha S."/>
            <person name="Bansal K."/>
            <person name="Sharma S."/>
            <person name="Kumar N."/>
            <person name="Patil P.P."/>
            <person name="Chaudhry V."/>
            <person name="Patil P.B."/>
        </authorList>
    </citation>
    <scope>NUCLEOTIDE SEQUENCE [LARGE SCALE GENOMIC DNA]</scope>
    <source>
        <strain evidence="3 4">NS365</strain>
    </source>
</reference>
<keyword evidence="1" id="KW-0812">Transmembrane</keyword>
<keyword evidence="4" id="KW-1185">Reference proteome</keyword>
<name>A0A175RUR7_9HYPH</name>
<dbReference type="RefSeq" id="WP_058599177.1">
    <property type="nucleotide sequence ID" value="NZ_LDQA01000012.1"/>
</dbReference>
<keyword evidence="1" id="KW-0472">Membrane</keyword>
<feature type="domain" description="GGDEF" evidence="2">
    <location>
        <begin position="316"/>
        <end position="450"/>
    </location>
</feature>
<dbReference type="EMBL" id="LDQA01000012">
    <property type="protein sequence ID" value="KTR07173.1"/>
    <property type="molecule type" value="Genomic_DNA"/>
</dbReference>
<dbReference type="SUPFAM" id="SSF55073">
    <property type="entry name" value="Nucleotide cyclase"/>
    <property type="match status" value="1"/>
</dbReference>
<dbReference type="Pfam" id="PF00990">
    <property type="entry name" value="GGDEF"/>
    <property type="match status" value="1"/>
</dbReference>
<comment type="caution">
    <text evidence="3">The sequence shown here is derived from an EMBL/GenBank/DDBJ whole genome shotgun (WGS) entry which is preliminary data.</text>
</comment>
<evidence type="ECO:0000259" key="2">
    <source>
        <dbReference type="PROSITE" id="PS50887"/>
    </source>
</evidence>
<dbReference type="InterPro" id="IPR052163">
    <property type="entry name" value="DGC-Regulatory_Protein"/>
</dbReference>
<dbReference type="CDD" id="cd01949">
    <property type="entry name" value="GGDEF"/>
    <property type="match status" value="1"/>
</dbReference>
<dbReference type="InterPro" id="IPR007892">
    <property type="entry name" value="CHASE4"/>
</dbReference>
<feature type="transmembrane region" description="Helical" evidence="1">
    <location>
        <begin position="246"/>
        <end position="268"/>
    </location>
</feature>
<dbReference type="SMART" id="SM00267">
    <property type="entry name" value="GGDEF"/>
    <property type="match status" value="1"/>
</dbReference>
<sequence>MKSLDSQYRRSLRRFIAPLGLLICALLSALLAGILVVASEQTRSVDEAQRRLVTAALRMNQTDLKRTTIDYGTWEDVGAHVIDARDLDWMETNVGLSVFRTFGVDDVFVVQPDGKTLFAFRDGARVEAKVEDVLTQGLQPLLADVLRWMPGNATVGNLLADGIPAMAAVTPLALRDFPAKQHLPVLILVKRLDAEIITELEQASALQNLQLQRQPPSDMTSVPIDAIDGRPTAYFVWSSAHAGAELLWVALPIWAALVLACAASGYFLHRRINAAARLLSVGEWQVRHDPLTGLPNRIRLSERLEETCGNLIESQHGFALLYLDLDGFKAVNDSQGHDAGDQVLRAVADRIRTQLAPCDLAARLGGDEFAVLLLPVPFPDVARSRAEALIEAICRPIRLESGVEVQVGTTIGVTVAPQDGLTPDTLLRRADDALYEGKRRGKTRVCFANQVPQRASVD</sequence>
<dbReference type="PROSITE" id="PS50887">
    <property type="entry name" value="GGDEF"/>
    <property type="match status" value="1"/>
</dbReference>
<evidence type="ECO:0000313" key="4">
    <source>
        <dbReference type="Proteomes" id="UP000078529"/>
    </source>
</evidence>
<dbReference type="InterPro" id="IPR029787">
    <property type="entry name" value="Nucleotide_cyclase"/>
</dbReference>
<dbReference type="Gene3D" id="3.30.70.270">
    <property type="match status" value="1"/>
</dbReference>
<dbReference type="PANTHER" id="PTHR46663">
    <property type="entry name" value="DIGUANYLATE CYCLASE DGCT-RELATED"/>
    <property type="match status" value="1"/>
</dbReference>
<protein>
    <recommendedName>
        <fullName evidence="2">GGDEF domain-containing protein</fullName>
    </recommendedName>
</protein>
<dbReference type="AlphaFoldDB" id="A0A175RUR7"/>
<keyword evidence="1" id="KW-1133">Transmembrane helix</keyword>
<gene>
    <name evidence="3" type="ORF">NS365_04965</name>
</gene>
<dbReference type="InterPro" id="IPR043128">
    <property type="entry name" value="Rev_trsase/Diguanyl_cyclase"/>
</dbReference>
<dbReference type="Pfam" id="PF05228">
    <property type="entry name" value="CHASE4"/>
    <property type="match status" value="1"/>
</dbReference>
<dbReference type="InterPro" id="IPR000160">
    <property type="entry name" value="GGDEF_dom"/>
</dbReference>
<proteinExistence type="predicted"/>
<organism evidence="3 4">
    <name type="scientific">Aureimonas ureilytica</name>
    <dbReference type="NCBI Taxonomy" id="401562"/>
    <lineage>
        <taxon>Bacteria</taxon>
        <taxon>Pseudomonadati</taxon>
        <taxon>Pseudomonadota</taxon>
        <taxon>Alphaproteobacteria</taxon>
        <taxon>Hyphomicrobiales</taxon>
        <taxon>Aurantimonadaceae</taxon>
        <taxon>Aureimonas</taxon>
    </lineage>
</organism>
<dbReference type="PATRIC" id="fig|401562.4.peg.574"/>
<dbReference type="PANTHER" id="PTHR46663:SF2">
    <property type="entry name" value="GGDEF DOMAIN-CONTAINING PROTEIN"/>
    <property type="match status" value="1"/>
</dbReference>
<accession>A0A175RUR7</accession>
<evidence type="ECO:0000256" key="1">
    <source>
        <dbReference type="SAM" id="Phobius"/>
    </source>
</evidence>
<dbReference type="NCBIfam" id="TIGR00254">
    <property type="entry name" value="GGDEF"/>
    <property type="match status" value="1"/>
</dbReference>
<dbReference type="Proteomes" id="UP000078529">
    <property type="component" value="Unassembled WGS sequence"/>
</dbReference>